<dbReference type="Pfam" id="PF01385">
    <property type="entry name" value="OrfB_IS605"/>
    <property type="match status" value="1"/>
</dbReference>
<comment type="caution">
    <text evidence="3">The sequence shown here is derived from an EMBL/GenBank/DDBJ whole genome shotgun (WGS) entry which is preliminary data.</text>
</comment>
<proteinExistence type="predicted"/>
<dbReference type="NCBIfam" id="NF040570">
    <property type="entry name" value="guided_TnpB"/>
    <property type="match status" value="1"/>
</dbReference>
<name>A0ABN2Y4J0_9ACTN</name>
<accession>A0ABN2Y4J0</accession>
<dbReference type="InterPro" id="IPR001959">
    <property type="entry name" value="Transposase"/>
</dbReference>
<evidence type="ECO:0000313" key="3">
    <source>
        <dbReference type="EMBL" id="GAA2121565.1"/>
    </source>
</evidence>
<organism evidence="3 4">
    <name type="scientific">Streptomyces synnematoformans</name>
    <dbReference type="NCBI Taxonomy" id="415721"/>
    <lineage>
        <taxon>Bacteria</taxon>
        <taxon>Bacillati</taxon>
        <taxon>Actinomycetota</taxon>
        <taxon>Actinomycetes</taxon>
        <taxon>Kitasatosporales</taxon>
        <taxon>Streptomycetaceae</taxon>
        <taxon>Streptomyces</taxon>
    </lineage>
</organism>
<keyword evidence="4" id="KW-1185">Reference proteome</keyword>
<gene>
    <name evidence="3" type="ORF">GCM10009802_24950</name>
</gene>
<feature type="domain" description="Probable transposase IS891/IS1136/IS1341" evidence="2">
    <location>
        <begin position="62"/>
        <end position="161"/>
    </location>
</feature>
<dbReference type="Proteomes" id="UP001500443">
    <property type="component" value="Unassembled WGS sequence"/>
</dbReference>
<reference evidence="3 4" key="1">
    <citation type="journal article" date="2019" name="Int. J. Syst. Evol. Microbiol.">
        <title>The Global Catalogue of Microorganisms (GCM) 10K type strain sequencing project: providing services to taxonomists for standard genome sequencing and annotation.</title>
        <authorList>
            <consortium name="The Broad Institute Genomics Platform"/>
            <consortium name="The Broad Institute Genome Sequencing Center for Infectious Disease"/>
            <person name="Wu L."/>
            <person name="Ma J."/>
        </authorList>
    </citation>
    <scope>NUCLEOTIDE SEQUENCE [LARGE SCALE GENOMIC DNA]</scope>
    <source>
        <strain evidence="3 4">JCM 15481</strain>
    </source>
</reference>
<protein>
    <recommendedName>
        <fullName evidence="2">Probable transposase IS891/IS1136/IS1341 domain-containing protein</fullName>
    </recommendedName>
</protein>
<evidence type="ECO:0000256" key="1">
    <source>
        <dbReference type="SAM" id="MobiDB-lite"/>
    </source>
</evidence>
<sequence length="196" mass="21859">MLDMSRIVKRAYKYRFDGELKLAKMAEPLAVVWRRPLPEGAEPSTVTVSCDAAGRWFVSLLVEETITQPPSTATAVGIDAGLTHLLTLSTGEKISNPRHERADRRNLARAQKALSRKARGSNNRARARRRVARIHARISDRRRDHLHKVTTRLVRENQAAVPRHLRCRVGRAAIDAGVQNRLVRAATSAGGPMVPR</sequence>
<evidence type="ECO:0000259" key="2">
    <source>
        <dbReference type="Pfam" id="PF01385"/>
    </source>
</evidence>
<dbReference type="EMBL" id="BAAAPF010000060">
    <property type="protein sequence ID" value="GAA2121565.1"/>
    <property type="molecule type" value="Genomic_DNA"/>
</dbReference>
<feature type="compositionally biased region" description="Basic residues" evidence="1">
    <location>
        <begin position="114"/>
        <end position="129"/>
    </location>
</feature>
<feature type="region of interest" description="Disordered" evidence="1">
    <location>
        <begin position="110"/>
        <end position="129"/>
    </location>
</feature>
<evidence type="ECO:0000313" key="4">
    <source>
        <dbReference type="Proteomes" id="UP001500443"/>
    </source>
</evidence>